<dbReference type="PIRSF" id="PIRSF018266">
    <property type="entry name" value="FecR"/>
    <property type="match status" value="1"/>
</dbReference>
<dbReference type="InterPro" id="IPR032623">
    <property type="entry name" value="FecR_N"/>
</dbReference>
<evidence type="ECO:0000313" key="4">
    <source>
        <dbReference type="Proteomes" id="UP001265700"/>
    </source>
</evidence>
<dbReference type="RefSeq" id="WP_310319477.1">
    <property type="nucleotide sequence ID" value="NZ_JAVDWU010000008.1"/>
</dbReference>
<feature type="domain" description="FecR N-terminal" evidence="2">
    <location>
        <begin position="19"/>
        <end position="55"/>
    </location>
</feature>
<sequence length="333" mass="36201">MGRTAPRTPATPVATVDVAIAWMVKLQSGAATPQDHEACQRWQRERLEHAQAWATLDDLSRRIKVLPSSLAHATLAQRESAAAQRPQRRTVLKGLLLAGGTGALALAARDQGGWRGLVAQHHTEVGERARVVLADGSVLHLNTATAVDELFDAQWRCVRLHQGEVMVVCEPDLQSLPSRPFVVRTAEGEVRSKAGRFLVRQHAEHTGVKVMEGMLEVRPHGRPGEAAPVVHLQAGQQLVFETTGAHRAQPVDTSAAAWVDGLLVAQNMPLDALAAELARYRRGWLRCAEAVAGLRISGVFPVDDLGRVIAALERTLPVRARSYTPLWVTLGSR</sequence>
<evidence type="ECO:0000259" key="1">
    <source>
        <dbReference type="Pfam" id="PF04773"/>
    </source>
</evidence>
<name>A0ABU1WQV3_9BURK</name>
<dbReference type="PANTHER" id="PTHR30273">
    <property type="entry name" value="PERIPLASMIC SIGNAL SENSOR AND SIGMA FACTOR ACTIVATOR FECR-RELATED"/>
    <property type="match status" value="1"/>
</dbReference>
<reference evidence="3 4" key="1">
    <citation type="submission" date="2023-07" db="EMBL/GenBank/DDBJ databases">
        <title>Sorghum-associated microbial communities from plants grown in Nebraska, USA.</title>
        <authorList>
            <person name="Schachtman D."/>
        </authorList>
    </citation>
    <scope>NUCLEOTIDE SEQUENCE [LARGE SCALE GENOMIC DNA]</scope>
    <source>
        <strain evidence="3 4">4249</strain>
    </source>
</reference>
<dbReference type="PANTHER" id="PTHR30273:SF2">
    <property type="entry name" value="PROTEIN FECR"/>
    <property type="match status" value="1"/>
</dbReference>
<comment type="caution">
    <text evidence="3">The sequence shown here is derived from an EMBL/GenBank/DDBJ whole genome shotgun (WGS) entry which is preliminary data.</text>
</comment>
<dbReference type="Gene3D" id="2.60.120.1440">
    <property type="match status" value="1"/>
</dbReference>
<protein>
    <submittedName>
        <fullName evidence="3">Transmembrane sensor</fullName>
    </submittedName>
</protein>
<proteinExistence type="predicted"/>
<feature type="domain" description="FecR protein" evidence="1">
    <location>
        <begin position="121"/>
        <end position="214"/>
    </location>
</feature>
<evidence type="ECO:0000313" key="3">
    <source>
        <dbReference type="EMBL" id="MDR7151671.1"/>
    </source>
</evidence>
<evidence type="ECO:0000259" key="2">
    <source>
        <dbReference type="Pfam" id="PF16220"/>
    </source>
</evidence>
<dbReference type="InterPro" id="IPR006860">
    <property type="entry name" value="FecR"/>
</dbReference>
<dbReference type="EMBL" id="JAVDWU010000008">
    <property type="protein sequence ID" value="MDR7151671.1"/>
    <property type="molecule type" value="Genomic_DNA"/>
</dbReference>
<dbReference type="InterPro" id="IPR012373">
    <property type="entry name" value="Ferrdict_sens_TM"/>
</dbReference>
<organism evidence="3 4">
    <name type="scientific">Hydrogenophaga palleronii</name>
    <dbReference type="NCBI Taxonomy" id="65655"/>
    <lineage>
        <taxon>Bacteria</taxon>
        <taxon>Pseudomonadati</taxon>
        <taxon>Pseudomonadota</taxon>
        <taxon>Betaproteobacteria</taxon>
        <taxon>Burkholderiales</taxon>
        <taxon>Comamonadaceae</taxon>
        <taxon>Hydrogenophaga</taxon>
    </lineage>
</organism>
<dbReference type="Pfam" id="PF04773">
    <property type="entry name" value="FecR"/>
    <property type="match status" value="1"/>
</dbReference>
<gene>
    <name evidence="3" type="ORF">J2W49_003647</name>
</gene>
<keyword evidence="4" id="KW-1185">Reference proteome</keyword>
<dbReference type="Pfam" id="PF16220">
    <property type="entry name" value="DUF4880"/>
    <property type="match status" value="1"/>
</dbReference>
<dbReference type="Proteomes" id="UP001265700">
    <property type="component" value="Unassembled WGS sequence"/>
</dbReference>
<keyword evidence="3" id="KW-0472">Membrane</keyword>
<keyword evidence="3" id="KW-0812">Transmembrane</keyword>
<accession>A0ABU1WQV3</accession>